<proteinExistence type="inferred from homology"/>
<protein>
    <recommendedName>
        <fullName evidence="5">Glycosyltransferase 2-like domain-containing protein</fullName>
    </recommendedName>
</protein>
<dbReference type="CAZy" id="GT2">
    <property type="family name" value="Glycosyltransferase Family 2"/>
</dbReference>
<dbReference type="PANTHER" id="PTHR43179">
    <property type="entry name" value="RHAMNOSYLTRANSFERASE WBBL"/>
    <property type="match status" value="1"/>
</dbReference>
<keyword evidence="3" id="KW-0328">Glycosyltransferase</keyword>
<dbReference type="EMBL" id="AY278518">
    <property type="protein sequence ID" value="AAQ23683.1"/>
    <property type="molecule type" value="Genomic_DNA"/>
</dbReference>
<organism evidence="6">
    <name type="scientific">Geobacillus stearothermophilus</name>
    <name type="common">Bacillus stearothermophilus</name>
    <dbReference type="NCBI Taxonomy" id="1422"/>
    <lineage>
        <taxon>Bacteria</taxon>
        <taxon>Bacillati</taxon>
        <taxon>Bacillota</taxon>
        <taxon>Bacilli</taxon>
        <taxon>Bacillales</taxon>
        <taxon>Anoxybacillaceae</taxon>
        <taxon>Geobacillus</taxon>
    </lineage>
</organism>
<feature type="domain" description="Glycosyltransferase 2-like" evidence="5">
    <location>
        <begin position="11"/>
        <end position="190"/>
    </location>
</feature>
<evidence type="ECO:0000259" key="5">
    <source>
        <dbReference type="Pfam" id="PF00535"/>
    </source>
</evidence>
<dbReference type="CDD" id="cd04186">
    <property type="entry name" value="GT_2_like_c"/>
    <property type="match status" value="1"/>
</dbReference>
<comment type="pathway">
    <text evidence="1">Cell wall biogenesis; cell wall polysaccharide biosynthesis.</text>
</comment>
<evidence type="ECO:0000256" key="1">
    <source>
        <dbReference type="ARBA" id="ARBA00004776"/>
    </source>
</evidence>
<dbReference type="InterPro" id="IPR029044">
    <property type="entry name" value="Nucleotide-diphossugar_trans"/>
</dbReference>
<evidence type="ECO:0000256" key="3">
    <source>
        <dbReference type="ARBA" id="ARBA00022676"/>
    </source>
</evidence>
<sequence>MKQMMGKNVAIIILNWNAYNDTFECLKSLERLTYPYFHVFLVDNASQDGSFDKLQQDYKEGKFNIQITFIQTGANLGFAGGNNVAIKEAYKQGYEYFWMLNNDTVVDPNALTPLVETLEKDRQVGIVGSKIYYYGTNKIWFAGGMVNTWTGTTKHIGIKEEDVGQYNRQLEVDYITGCSLFFRREVIENVGYMSEDYFLYYEETDWNVRTKQKGFKIIYCPDSVVYHKVSMSSGGEQNKAPYFAYYMLRNSYIMILRTQQSTINKIFILACMCLHSLRYITKIFVRNEHHKVKRLQYILYGILHALSRKMGRHPEL</sequence>
<dbReference type="Gene3D" id="3.90.550.10">
    <property type="entry name" value="Spore Coat Polysaccharide Biosynthesis Protein SpsA, Chain A"/>
    <property type="match status" value="1"/>
</dbReference>
<dbReference type="InterPro" id="IPR001173">
    <property type="entry name" value="Glyco_trans_2-like"/>
</dbReference>
<comment type="similarity">
    <text evidence="2">Belongs to the glycosyltransferase 2 family.</text>
</comment>
<accession>Q6WNH5</accession>
<dbReference type="Pfam" id="PF00535">
    <property type="entry name" value="Glycos_transf_2"/>
    <property type="match status" value="1"/>
</dbReference>
<evidence type="ECO:0000256" key="4">
    <source>
        <dbReference type="ARBA" id="ARBA00022679"/>
    </source>
</evidence>
<dbReference type="AlphaFoldDB" id="Q6WNH5"/>
<keyword evidence="4" id="KW-0808">Transferase</keyword>
<evidence type="ECO:0000256" key="2">
    <source>
        <dbReference type="ARBA" id="ARBA00006739"/>
    </source>
</evidence>
<evidence type="ECO:0000313" key="6">
    <source>
        <dbReference type="EMBL" id="AAQ23683.1"/>
    </source>
</evidence>
<dbReference type="SUPFAM" id="SSF53448">
    <property type="entry name" value="Nucleotide-diphospho-sugar transferases"/>
    <property type="match status" value="1"/>
</dbReference>
<reference evidence="6" key="1">
    <citation type="journal article" date="1984" name="Int. J. Syst. Bacteriol.">
        <title>Paracrystalline cell wall surface layers of different Bacillus stearothermophilus strains.</title>
        <authorList>
            <person name="Messner P."/>
            <person name="Hollaus F."/>
            <person name="Sleytr U.B."/>
        </authorList>
    </citation>
    <scope>NUCLEOTIDE SEQUENCE</scope>
    <source>
        <strain evidence="6">L32-65</strain>
    </source>
</reference>
<name>Q6WNH5_GEOSE</name>
<reference evidence="6" key="2">
    <citation type="journal article" date="2004" name="Microbiology">
        <title>S-layer glycan-specific loci on the chromosome of Geobacillus stearothermophilus NRS 2004/3a and dTDP-L-rhamnose biosynthesis potential of G. stearothermophilus strains.</title>
        <authorList>
            <person name="Novotny R."/>
            <person name="Schaffer C."/>
            <person name="Strauss J."/>
            <person name="Messner P."/>
        </authorList>
    </citation>
    <scope>NUCLEOTIDE SEQUENCE</scope>
    <source>
        <strain evidence="6">L32-65</strain>
    </source>
</reference>
<dbReference type="PANTHER" id="PTHR43179:SF12">
    <property type="entry name" value="GALACTOFURANOSYLTRANSFERASE GLFT2"/>
    <property type="match status" value="1"/>
</dbReference>
<dbReference type="GO" id="GO:0016757">
    <property type="term" value="F:glycosyltransferase activity"/>
    <property type="evidence" value="ECO:0007669"/>
    <property type="project" value="UniProtKB-KW"/>
</dbReference>